<dbReference type="EC" id="3.5.1.25" evidence="2"/>
<dbReference type="GO" id="GO:0008448">
    <property type="term" value="F:N-acetylglucosamine-6-phosphate deacetylase activity"/>
    <property type="evidence" value="ECO:0007669"/>
    <property type="project" value="UniProtKB-EC"/>
</dbReference>
<evidence type="ECO:0000256" key="7">
    <source>
        <dbReference type="ARBA" id="ARBA00047647"/>
    </source>
</evidence>
<reference evidence="14 15" key="1">
    <citation type="submission" date="2020-08" db="EMBL/GenBank/DDBJ databases">
        <title>Whole-Genome Sequence of French Clinical Streptomyces mexicanus Strain Q0842.</title>
        <authorList>
            <person name="Boxberger M."/>
            <person name="La Scola B."/>
        </authorList>
    </citation>
    <scope>NUCLEOTIDE SEQUENCE [LARGE SCALE GENOMIC DNA]</scope>
    <source>
        <strain evidence="14 15">Marseille-Q0842</strain>
    </source>
</reference>
<keyword evidence="4 12" id="KW-0479">Metal-binding</keyword>
<dbReference type="GO" id="GO:0006046">
    <property type="term" value="P:N-acetylglucosamine catabolic process"/>
    <property type="evidence" value="ECO:0007669"/>
    <property type="project" value="TreeGrafter"/>
</dbReference>
<dbReference type="NCBIfam" id="TIGR00221">
    <property type="entry name" value="nagA"/>
    <property type="match status" value="1"/>
</dbReference>
<accession>A0A7X1HZ82</accession>
<dbReference type="InterPro" id="IPR006680">
    <property type="entry name" value="Amidohydro-rel"/>
</dbReference>
<dbReference type="InterPro" id="IPR003764">
    <property type="entry name" value="GlcNAc_6-P_deAcase"/>
</dbReference>
<evidence type="ECO:0000256" key="8">
    <source>
        <dbReference type="ARBA" id="ARBA00060590"/>
    </source>
</evidence>
<comment type="catalytic activity">
    <reaction evidence="7">
        <text>N-acetyl-D-glucosamine 6-phosphate + H2O = D-glucosamine 6-phosphate + acetate</text>
        <dbReference type="Rhea" id="RHEA:22936"/>
        <dbReference type="ChEBI" id="CHEBI:15377"/>
        <dbReference type="ChEBI" id="CHEBI:30089"/>
        <dbReference type="ChEBI" id="CHEBI:57513"/>
        <dbReference type="ChEBI" id="CHEBI:58725"/>
        <dbReference type="EC" id="3.5.1.25"/>
    </reaction>
</comment>
<feature type="binding site" evidence="11">
    <location>
        <position position="244"/>
    </location>
    <ligand>
        <name>substrate</name>
    </ligand>
</feature>
<comment type="similarity">
    <text evidence="1 9">Belongs to the metallo-dependent hydrolases superfamily. NagA family.</text>
</comment>
<feature type="active site" description="Proton donor/acceptor" evidence="10">
    <location>
        <position position="267"/>
    </location>
</feature>
<dbReference type="InterPro" id="IPR011059">
    <property type="entry name" value="Metal-dep_hydrolase_composite"/>
</dbReference>
<feature type="binding site" evidence="12">
    <location>
        <position position="209"/>
    </location>
    <ligand>
        <name>Zn(2+)</name>
        <dbReference type="ChEBI" id="CHEBI:29105"/>
    </ligand>
</feature>
<dbReference type="RefSeq" id="WP_159667035.1">
    <property type="nucleotide sequence ID" value="NZ_JACMHY010000004.1"/>
</dbReference>
<evidence type="ECO:0000256" key="12">
    <source>
        <dbReference type="PIRSR" id="PIRSR038994-3"/>
    </source>
</evidence>
<dbReference type="FunFam" id="3.20.20.140:FF:000004">
    <property type="entry name" value="N-acetylglucosamine-6-phosphate deacetylase"/>
    <property type="match status" value="1"/>
</dbReference>
<gene>
    <name evidence="14" type="primary">nagA</name>
    <name evidence="14" type="ORF">H1R13_11615</name>
</gene>
<dbReference type="Gene3D" id="2.30.40.10">
    <property type="entry name" value="Urease, subunit C, domain 1"/>
    <property type="match status" value="1"/>
</dbReference>
<evidence type="ECO:0000256" key="10">
    <source>
        <dbReference type="PIRSR" id="PIRSR038994-1"/>
    </source>
</evidence>
<dbReference type="SUPFAM" id="SSF51556">
    <property type="entry name" value="Metallo-dependent hydrolases"/>
    <property type="match status" value="1"/>
</dbReference>
<evidence type="ECO:0000256" key="1">
    <source>
        <dbReference type="ARBA" id="ARBA00010716"/>
    </source>
</evidence>
<evidence type="ECO:0000313" key="15">
    <source>
        <dbReference type="Proteomes" id="UP000517694"/>
    </source>
</evidence>
<feature type="binding site" evidence="12">
    <location>
        <position position="122"/>
    </location>
    <ligand>
        <name>Zn(2+)</name>
        <dbReference type="ChEBI" id="CHEBI:29105"/>
    </ligand>
</feature>
<dbReference type="EMBL" id="JACMHY010000004">
    <property type="protein sequence ID" value="MBC2865626.1"/>
    <property type="molecule type" value="Genomic_DNA"/>
</dbReference>
<dbReference type="PANTHER" id="PTHR11113:SF14">
    <property type="entry name" value="N-ACETYLGLUCOSAMINE-6-PHOSPHATE DEACETYLASE"/>
    <property type="match status" value="1"/>
</dbReference>
<evidence type="ECO:0000313" key="14">
    <source>
        <dbReference type="EMBL" id="MBC2865626.1"/>
    </source>
</evidence>
<comment type="pathway">
    <text evidence="8">Amino-sugar metabolism; N-acetylneuraminate degradation; D-fructose 6-phosphate from N-acetylneuraminate: step 4/5.</text>
</comment>
<feature type="binding site" evidence="11">
    <location>
        <position position="220"/>
    </location>
    <ligand>
        <name>substrate</name>
    </ligand>
</feature>
<keyword evidence="5 9" id="KW-0378">Hydrolase</keyword>
<proteinExistence type="inferred from homology"/>
<evidence type="ECO:0000256" key="6">
    <source>
        <dbReference type="ARBA" id="ARBA00023277"/>
    </source>
</evidence>
<dbReference type="OrthoDB" id="9776488at2"/>
<name>A0A7X1HZ82_9ACTN</name>
<protein>
    <recommendedName>
        <fullName evidence="3">N-acetylglucosamine-6-phosphate deacetylase</fullName>
        <ecNumber evidence="2">3.5.1.25</ecNumber>
    </recommendedName>
</protein>
<dbReference type="Proteomes" id="UP000517694">
    <property type="component" value="Unassembled WGS sequence"/>
</dbReference>
<feature type="binding site" evidence="11">
    <location>
        <begin position="212"/>
        <end position="213"/>
    </location>
    <ligand>
        <name>substrate</name>
    </ligand>
</feature>
<evidence type="ECO:0000256" key="11">
    <source>
        <dbReference type="PIRSR" id="PIRSR038994-2"/>
    </source>
</evidence>
<dbReference type="Gene3D" id="3.20.20.140">
    <property type="entry name" value="Metal-dependent hydrolases"/>
    <property type="match status" value="1"/>
</dbReference>
<comment type="caution">
    <text evidence="14">The sequence shown here is derived from an EMBL/GenBank/DDBJ whole genome shotgun (WGS) entry which is preliminary data.</text>
</comment>
<comment type="cofactor">
    <cofactor evidence="12">
        <name>a divalent metal cation</name>
        <dbReference type="ChEBI" id="CHEBI:60240"/>
    </cofactor>
    <text evidence="12">Binds 1 divalent metal cation per subunit.</text>
</comment>
<dbReference type="Pfam" id="PF01979">
    <property type="entry name" value="Amidohydro_1"/>
    <property type="match status" value="1"/>
</dbReference>
<dbReference type="GO" id="GO:0046872">
    <property type="term" value="F:metal ion binding"/>
    <property type="evidence" value="ECO:0007669"/>
    <property type="project" value="UniProtKB-KW"/>
</dbReference>
<sequence length="380" mass="39500">MAPSKVLTGARVVLPTGIEDDGRLVVDGTRIADTAPAGAETIDVTGHWLVPGFVDLHNHGGGGASFAGSADDVLTAVHTHRRHGTTTLVASTVTEDMGVLTKQAGLLSELAEQGEIAGIHFEGPFISPCRKGAHSEALLRHPDPAEVRKLIEAARGQAKMVTLAAELPGGIDSVRLLAEHGVIAAIGHTDATYEQTVEAIDAGATVATHLFNAMPPVGHRAPGPITALLEDERVTVELINDGVHLHPAALQLAFHHAGASRVAFITDAMDAAGSADGRYLLGPLEVEVADGVARLVEGGSIAGSTLTLDRAFRRAVTVDRLPVQDVVAALSANPARLLGLDDRVGSLEPGKDADLVLLDEDFALKGVMRRGAWVVDPQLG</sequence>
<dbReference type="InterPro" id="IPR032466">
    <property type="entry name" value="Metal_Hydrolase"/>
</dbReference>
<dbReference type="AlphaFoldDB" id="A0A7X1HZ82"/>
<evidence type="ECO:0000256" key="3">
    <source>
        <dbReference type="ARBA" id="ARBA00018029"/>
    </source>
</evidence>
<keyword evidence="6 9" id="KW-0119">Carbohydrate metabolism</keyword>
<feature type="binding site" evidence="11">
    <location>
        <position position="133"/>
    </location>
    <ligand>
        <name>substrate</name>
    </ligand>
</feature>
<dbReference type="PIRSF" id="PIRSF038994">
    <property type="entry name" value="NagA"/>
    <property type="match status" value="1"/>
</dbReference>
<evidence type="ECO:0000256" key="5">
    <source>
        <dbReference type="ARBA" id="ARBA00022801"/>
    </source>
</evidence>
<feature type="binding site" evidence="12">
    <location>
        <position position="188"/>
    </location>
    <ligand>
        <name>Zn(2+)</name>
        <dbReference type="ChEBI" id="CHEBI:29105"/>
    </ligand>
</feature>
<feature type="binding site" evidence="11">
    <location>
        <begin position="301"/>
        <end position="303"/>
    </location>
    <ligand>
        <name>substrate</name>
    </ligand>
</feature>
<feature type="domain" description="Amidohydrolase-related" evidence="13">
    <location>
        <begin position="49"/>
        <end position="374"/>
    </location>
</feature>
<organism evidence="14 15">
    <name type="scientific">Streptomyces mexicanus</name>
    <dbReference type="NCBI Taxonomy" id="178566"/>
    <lineage>
        <taxon>Bacteria</taxon>
        <taxon>Bacillati</taxon>
        <taxon>Actinomycetota</taxon>
        <taxon>Actinomycetes</taxon>
        <taxon>Kitasatosporales</taxon>
        <taxon>Streptomycetaceae</taxon>
        <taxon>Streptomyces</taxon>
    </lineage>
</organism>
<dbReference type="CDD" id="cd00854">
    <property type="entry name" value="NagA"/>
    <property type="match status" value="1"/>
</dbReference>
<evidence type="ECO:0000256" key="4">
    <source>
        <dbReference type="ARBA" id="ARBA00022723"/>
    </source>
</evidence>
<evidence type="ECO:0000256" key="9">
    <source>
        <dbReference type="PIRNR" id="PIRNR038994"/>
    </source>
</evidence>
<evidence type="ECO:0000256" key="2">
    <source>
        <dbReference type="ARBA" id="ARBA00011899"/>
    </source>
</evidence>
<dbReference type="SUPFAM" id="SSF51338">
    <property type="entry name" value="Composite domain of metallo-dependent hydrolases"/>
    <property type="match status" value="1"/>
</dbReference>
<keyword evidence="15" id="KW-1185">Reference proteome</keyword>
<evidence type="ECO:0000259" key="13">
    <source>
        <dbReference type="Pfam" id="PF01979"/>
    </source>
</evidence>
<dbReference type="PANTHER" id="PTHR11113">
    <property type="entry name" value="N-ACETYLGLUCOSAMINE-6-PHOSPHATE DEACETYLASE"/>
    <property type="match status" value="1"/>
</dbReference>